<feature type="region of interest" description="Disordered" evidence="1">
    <location>
        <begin position="22"/>
        <end position="83"/>
    </location>
</feature>
<feature type="compositionally biased region" description="Basic and acidic residues" evidence="1">
    <location>
        <begin position="23"/>
        <end position="33"/>
    </location>
</feature>
<proteinExistence type="predicted"/>
<sequence length="538" mass="59913">MNPIGLQKKLDDLVNLVGSLTKTTKEKHVDSPHFRVAAPPYRSSPSLDGRPSIGSSFGSVSYDSPLGPTPSHLSQPLASPGLDPASEILEEKRIRKKRSPEPETECIHFVDVNDITDNEDFFEDETEAIKLGSLHDLNPALGEVEPLNFNALVNPKSNPIKDIPLDKVYLNDINLISKETDLTLSTMKLNSKDSDLIITSTGLTSHNSELILDNSDYDLDNLELGVTQENFLLDLHPDLSGPESIDLRIITKSDPIENINTLLEDINLTLNNSELNLEDEHPKFLLESILGVAPLDLHLKECVSPDLTYLNNPCTDLNESISPYLPAASLTVVPAFVLETLPHLLSPIPAGDSLCYPIIVMSHDPSSYHTPESYIFPATSSTFPIKDHLSPSWLTLLDYTTATGRLSMTLVETSYRNALHVAFASYLYELLKKIARLIEQNDNNYRLQAEFKQRFKTFEVGNSVMVRIRPAQFPQGTVMKLHARSAGSFKTVKEINDNAYVMDLLAEFNIHSFSNIEDLVTYEGPELKPQIHFKLSLV</sequence>
<dbReference type="AlphaFoldDB" id="A0ABD0V812"/>
<keyword evidence="4" id="KW-1185">Reference proteome</keyword>
<name>A0ABD0V812_DENTH</name>
<feature type="domain" description="Tf2-1-like SH3-like" evidence="2">
    <location>
        <begin position="461"/>
        <end position="522"/>
    </location>
</feature>
<evidence type="ECO:0000313" key="4">
    <source>
        <dbReference type="Proteomes" id="UP001552299"/>
    </source>
</evidence>
<dbReference type="Proteomes" id="UP001552299">
    <property type="component" value="Unassembled WGS sequence"/>
</dbReference>
<feature type="compositionally biased region" description="Polar residues" evidence="1">
    <location>
        <begin position="53"/>
        <end position="62"/>
    </location>
</feature>
<accession>A0ABD0V812</accession>
<comment type="caution">
    <text evidence="3">The sequence shown here is derived from an EMBL/GenBank/DDBJ whole genome shotgun (WGS) entry which is preliminary data.</text>
</comment>
<organism evidence="3 4">
    <name type="scientific">Dendrobium thyrsiflorum</name>
    <name type="common">Pinecone-like raceme dendrobium</name>
    <name type="synonym">Orchid</name>
    <dbReference type="NCBI Taxonomy" id="117978"/>
    <lineage>
        <taxon>Eukaryota</taxon>
        <taxon>Viridiplantae</taxon>
        <taxon>Streptophyta</taxon>
        <taxon>Embryophyta</taxon>
        <taxon>Tracheophyta</taxon>
        <taxon>Spermatophyta</taxon>
        <taxon>Magnoliopsida</taxon>
        <taxon>Liliopsida</taxon>
        <taxon>Asparagales</taxon>
        <taxon>Orchidaceae</taxon>
        <taxon>Epidendroideae</taxon>
        <taxon>Malaxideae</taxon>
        <taxon>Dendrobiinae</taxon>
        <taxon>Dendrobium</taxon>
    </lineage>
</organism>
<evidence type="ECO:0000256" key="1">
    <source>
        <dbReference type="SAM" id="MobiDB-lite"/>
    </source>
</evidence>
<evidence type="ECO:0000313" key="3">
    <source>
        <dbReference type="EMBL" id="KAL0918726.1"/>
    </source>
</evidence>
<reference evidence="3 4" key="1">
    <citation type="journal article" date="2024" name="Plant Biotechnol. J.">
        <title>Dendrobium thyrsiflorum genome and its molecular insights into genes involved in important horticultural traits.</title>
        <authorList>
            <person name="Chen B."/>
            <person name="Wang J.Y."/>
            <person name="Zheng P.J."/>
            <person name="Li K.L."/>
            <person name="Liang Y.M."/>
            <person name="Chen X.F."/>
            <person name="Zhang C."/>
            <person name="Zhao X."/>
            <person name="He X."/>
            <person name="Zhang G.Q."/>
            <person name="Liu Z.J."/>
            <person name="Xu Q."/>
        </authorList>
    </citation>
    <scope>NUCLEOTIDE SEQUENCE [LARGE SCALE GENOMIC DNA]</scope>
    <source>
        <strain evidence="3">GZMU011</strain>
    </source>
</reference>
<evidence type="ECO:0000259" key="2">
    <source>
        <dbReference type="Pfam" id="PF24626"/>
    </source>
</evidence>
<protein>
    <recommendedName>
        <fullName evidence="2">Tf2-1-like SH3-like domain-containing protein</fullName>
    </recommendedName>
</protein>
<dbReference type="Pfam" id="PF24626">
    <property type="entry name" value="SH3_Tf2-1"/>
    <property type="match status" value="1"/>
</dbReference>
<dbReference type="InterPro" id="IPR056924">
    <property type="entry name" value="SH3_Tf2-1"/>
</dbReference>
<dbReference type="EMBL" id="JANQDX010000009">
    <property type="protein sequence ID" value="KAL0918726.1"/>
    <property type="molecule type" value="Genomic_DNA"/>
</dbReference>
<gene>
    <name evidence="3" type="ORF">M5K25_010750</name>
</gene>